<feature type="transmembrane region" description="Helical" evidence="1">
    <location>
        <begin position="25"/>
        <end position="43"/>
    </location>
</feature>
<protein>
    <submittedName>
        <fullName evidence="2">Uncharacterized protein</fullName>
    </submittedName>
</protein>
<proteinExistence type="predicted"/>
<organism evidence="2 3">
    <name type="scientific">Pseudomonas fluorescens</name>
    <dbReference type="NCBI Taxonomy" id="294"/>
    <lineage>
        <taxon>Bacteria</taxon>
        <taxon>Pseudomonadati</taxon>
        <taxon>Pseudomonadota</taxon>
        <taxon>Gammaproteobacteria</taxon>
        <taxon>Pseudomonadales</taxon>
        <taxon>Pseudomonadaceae</taxon>
        <taxon>Pseudomonas</taxon>
    </lineage>
</organism>
<name>A0A0F4T5X8_PSEFL</name>
<evidence type="ECO:0000313" key="2">
    <source>
        <dbReference type="EMBL" id="KJZ39811.1"/>
    </source>
</evidence>
<sequence length="71" mass="7698">MASHGDAANPAASRYDGEDRVRASVHWRSSIVLLPVFVLVLVVSSSQFRSDAAEPWIIVTRGILTTSVEDS</sequence>
<dbReference type="AlphaFoldDB" id="A0A0F4T5X8"/>
<dbReference type="Proteomes" id="UP000033588">
    <property type="component" value="Unassembled WGS sequence"/>
</dbReference>
<gene>
    <name evidence="2" type="ORF">VC35_24870</name>
</gene>
<keyword evidence="1" id="KW-1133">Transmembrane helix</keyword>
<reference evidence="2 3" key="1">
    <citation type="submission" date="2015-03" db="EMBL/GenBank/DDBJ databases">
        <title>Comparative genomics of Pseudomonas insights into diversity of traits involved in vanlence and defense.</title>
        <authorList>
            <person name="Qin Y."/>
        </authorList>
    </citation>
    <scope>NUCLEOTIDE SEQUENCE [LARGE SCALE GENOMIC DNA]</scope>
    <source>
        <strain evidence="2 3">C8</strain>
    </source>
</reference>
<keyword evidence="1" id="KW-0812">Transmembrane</keyword>
<comment type="caution">
    <text evidence="2">The sequence shown here is derived from an EMBL/GenBank/DDBJ whole genome shotgun (WGS) entry which is preliminary data.</text>
</comment>
<dbReference type="EMBL" id="LACC01000036">
    <property type="protein sequence ID" value="KJZ39811.1"/>
    <property type="molecule type" value="Genomic_DNA"/>
</dbReference>
<accession>A0A0F4T5X8</accession>
<evidence type="ECO:0000313" key="3">
    <source>
        <dbReference type="Proteomes" id="UP000033588"/>
    </source>
</evidence>
<evidence type="ECO:0000256" key="1">
    <source>
        <dbReference type="SAM" id="Phobius"/>
    </source>
</evidence>
<keyword evidence="1" id="KW-0472">Membrane</keyword>